<reference evidence="2" key="1">
    <citation type="submission" date="2020-02" db="EMBL/GenBank/DDBJ databases">
        <authorList>
            <person name="Meier V. D."/>
        </authorList>
    </citation>
    <scope>NUCLEOTIDE SEQUENCE</scope>
    <source>
        <strain evidence="2">AVDCRST_MAG59</strain>
    </source>
</reference>
<evidence type="ECO:0000313" key="2">
    <source>
        <dbReference type="EMBL" id="CAA9570809.1"/>
    </source>
</evidence>
<sequence>EHAGRPRNQRRGRGAGGEARNADAVGAETLAPGAAVPAAGAGLLRRLPAGAAARHARPQPDGVDRVQLRRHPLRRLRQLPGHGSGPRLLAVAPAQRRLPRRVGRLEDGRRPLAGPGARPAVALQQLVSRGLPDAGRHLAGRRRRRLHAALQPLARAGQPVPDRDRARPLRRGLAGRPGPGAPDPDRDRRLARLRALHVPLHLPPDRHPPGSPRRRPRRRRRRLAGDPRRHPAADEEHGRDGRPAGGDRELENVLARLRDDQGRPQPRHGGALDLGLLPGLHRQQDRLRQRDPGRLADHHLRPGLHPGDPVPVRRRGV</sequence>
<feature type="compositionally biased region" description="Basic and acidic residues" evidence="1">
    <location>
        <begin position="223"/>
        <end position="262"/>
    </location>
</feature>
<dbReference type="AlphaFoldDB" id="A0A6J4V7G1"/>
<gene>
    <name evidence="2" type="ORF">AVDCRST_MAG59-3529</name>
</gene>
<proteinExistence type="predicted"/>
<feature type="compositionally biased region" description="Basic residues" evidence="1">
    <location>
        <begin position="1"/>
        <end position="13"/>
    </location>
</feature>
<accession>A0A6J4V7G1</accession>
<protein>
    <submittedName>
        <fullName evidence="2">Uncharacterized protein</fullName>
    </submittedName>
</protein>
<feature type="compositionally biased region" description="Low complexity" evidence="1">
    <location>
        <begin position="269"/>
        <end position="281"/>
    </location>
</feature>
<feature type="region of interest" description="Disordered" evidence="1">
    <location>
        <begin position="149"/>
        <end position="317"/>
    </location>
</feature>
<feature type="compositionally biased region" description="Basic residues" evidence="1">
    <location>
        <begin position="212"/>
        <end position="222"/>
    </location>
</feature>
<dbReference type="EMBL" id="CADCWF010000251">
    <property type="protein sequence ID" value="CAA9570809.1"/>
    <property type="molecule type" value="Genomic_DNA"/>
</dbReference>
<feature type="compositionally biased region" description="Basic and acidic residues" evidence="1">
    <location>
        <begin position="282"/>
        <end position="300"/>
    </location>
</feature>
<feature type="compositionally biased region" description="Low complexity" evidence="1">
    <location>
        <begin position="149"/>
        <end position="160"/>
    </location>
</feature>
<feature type="non-terminal residue" evidence="2">
    <location>
        <position position="317"/>
    </location>
</feature>
<feature type="region of interest" description="Disordered" evidence="1">
    <location>
        <begin position="1"/>
        <end position="26"/>
    </location>
</feature>
<evidence type="ECO:0000256" key="1">
    <source>
        <dbReference type="SAM" id="MobiDB-lite"/>
    </source>
</evidence>
<feature type="non-terminal residue" evidence="2">
    <location>
        <position position="1"/>
    </location>
</feature>
<organism evidence="2">
    <name type="scientific">uncultured Thermomicrobiales bacterium</name>
    <dbReference type="NCBI Taxonomy" id="1645740"/>
    <lineage>
        <taxon>Bacteria</taxon>
        <taxon>Pseudomonadati</taxon>
        <taxon>Thermomicrobiota</taxon>
        <taxon>Thermomicrobia</taxon>
        <taxon>Thermomicrobiales</taxon>
        <taxon>environmental samples</taxon>
    </lineage>
</organism>
<name>A0A6J4V7G1_9BACT</name>